<accession>W4FSD4</accession>
<dbReference type="SUPFAM" id="SSF56300">
    <property type="entry name" value="Metallo-dependent phosphatases"/>
    <property type="match status" value="1"/>
</dbReference>
<dbReference type="InterPro" id="IPR051693">
    <property type="entry name" value="UPF0046_metallophosphoest"/>
</dbReference>
<dbReference type="InterPro" id="IPR029052">
    <property type="entry name" value="Metallo-depent_PP-like"/>
</dbReference>
<dbReference type="EMBL" id="KI913171">
    <property type="protein sequence ID" value="ETV69861.1"/>
    <property type="molecule type" value="Genomic_DNA"/>
</dbReference>
<evidence type="ECO:0000259" key="1">
    <source>
        <dbReference type="Pfam" id="PF00149"/>
    </source>
</evidence>
<proteinExistence type="predicted"/>
<dbReference type="InterPro" id="IPR004843">
    <property type="entry name" value="Calcineurin-like_PHP"/>
</dbReference>
<sequence>MTTAVATTARPPMDFDKYNAFLEEGKSRYEIDACLRQDALSPDDITSFWQHVGARALDNAAAHAPADDIAAVWRRIQPYQYFQRGFSLPQVPARKEPGDLRVVFISDTHSLHDDLPPIPHGDVLVHGGDFTDTGDRDEVLAFNAFLGTLPHRYKIVIGGNHECTFDKAYYKTHWKRYGHPVEYDSDDVRSLLTNALYLEDSLVTVEGYRIYGSPWQPAFCDWAFNLPRGSAKLKEKWAAIPSDVDVLVTHSPPMGRGDDVGLHRVGDVHLLHQVQGRIKPAFHLFGHVHEGYGTSFDGTTIFVNGSNCTDEYKAINPVIVFDLPPRMASVVDDSTHYHTKMALQLQQTLRVRPVVSATIRAMKYCFRGQKAAAASALSSSSPGAHSQLTIPNYSIATAGTALSRRITMSVLPQEGLFPGTVPHALIGG</sequence>
<gene>
    <name evidence="2" type="ORF">H257_14475</name>
</gene>
<dbReference type="Pfam" id="PF00149">
    <property type="entry name" value="Metallophos"/>
    <property type="match status" value="1"/>
</dbReference>
<dbReference type="GeneID" id="20816471"/>
<dbReference type="RefSeq" id="XP_009840599.1">
    <property type="nucleotide sequence ID" value="XM_009842297.1"/>
</dbReference>
<protein>
    <recommendedName>
        <fullName evidence="1">Calcineurin-like phosphoesterase domain-containing protein</fullName>
    </recommendedName>
</protein>
<reference evidence="2" key="1">
    <citation type="submission" date="2013-12" db="EMBL/GenBank/DDBJ databases">
        <title>The Genome Sequence of Aphanomyces astaci APO3.</title>
        <authorList>
            <consortium name="The Broad Institute Genomics Platform"/>
            <person name="Russ C."/>
            <person name="Tyler B."/>
            <person name="van West P."/>
            <person name="Dieguez-Uribeondo J."/>
            <person name="Young S.K."/>
            <person name="Zeng Q."/>
            <person name="Gargeya S."/>
            <person name="Fitzgerald M."/>
            <person name="Abouelleil A."/>
            <person name="Alvarado L."/>
            <person name="Chapman S.B."/>
            <person name="Gainer-Dewar J."/>
            <person name="Goldberg J."/>
            <person name="Griggs A."/>
            <person name="Gujja S."/>
            <person name="Hansen M."/>
            <person name="Howarth C."/>
            <person name="Imamovic A."/>
            <person name="Ireland A."/>
            <person name="Larimer J."/>
            <person name="McCowan C."/>
            <person name="Murphy C."/>
            <person name="Pearson M."/>
            <person name="Poon T.W."/>
            <person name="Priest M."/>
            <person name="Roberts A."/>
            <person name="Saif S."/>
            <person name="Shea T."/>
            <person name="Sykes S."/>
            <person name="Wortman J."/>
            <person name="Nusbaum C."/>
            <person name="Birren B."/>
        </authorList>
    </citation>
    <scope>NUCLEOTIDE SEQUENCE [LARGE SCALE GENOMIC DNA]</scope>
    <source>
        <strain evidence="2">APO3</strain>
    </source>
</reference>
<dbReference type="CDD" id="cd07379">
    <property type="entry name" value="MPP_239FB"/>
    <property type="match status" value="1"/>
</dbReference>
<dbReference type="PANTHER" id="PTHR12905:SF0">
    <property type="entry name" value="CALCINEURIN-LIKE PHOSPHOESTERASE DOMAIN-CONTAINING PROTEIN"/>
    <property type="match status" value="1"/>
</dbReference>
<dbReference type="Gene3D" id="3.60.21.10">
    <property type="match status" value="1"/>
</dbReference>
<name>W4FSD4_APHAT</name>
<dbReference type="OrthoDB" id="630188at2759"/>
<feature type="domain" description="Calcineurin-like phosphoesterase" evidence="1">
    <location>
        <begin position="100"/>
        <end position="290"/>
    </location>
</feature>
<dbReference type="VEuPathDB" id="FungiDB:H257_14475"/>
<dbReference type="AlphaFoldDB" id="W4FSD4"/>
<evidence type="ECO:0000313" key="2">
    <source>
        <dbReference type="EMBL" id="ETV69861.1"/>
    </source>
</evidence>
<organism evidence="2">
    <name type="scientific">Aphanomyces astaci</name>
    <name type="common">Crayfish plague agent</name>
    <dbReference type="NCBI Taxonomy" id="112090"/>
    <lineage>
        <taxon>Eukaryota</taxon>
        <taxon>Sar</taxon>
        <taxon>Stramenopiles</taxon>
        <taxon>Oomycota</taxon>
        <taxon>Saprolegniomycetes</taxon>
        <taxon>Saprolegniales</taxon>
        <taxon>Verrucalvaceae</taxon>
        <taxon>Aphanomyces</taxon>
    </lineage>
</organism>
<dbReference type="PANTHER" id="PTHR12905">
    <property type="entry name" value="METALLOPHOSPHOESTERASE"/>
    <property type="match status" value="1"/>
</dbReference>
<dbReference type="GO" id="GO:0016787">
    <property type="term" value="F:hydrolase activity"/>
    <property type="evidence" value="ECO:0007669"/>
    <property type="project" value="InterPro"/>
</dbReference>